<accession>A0ACC2L8V5</accession>
<name>A0ACC2L8V5_PERAE</name>
<gene>
    <name evidence="1" type="ORF">MRB53_022998</name>
</gene>
<comment type="caution">
    <text evidence="1">The sequence shown here is derived from an EMBL/GenBank/DDBJ whole genome shotgun (WGS) entry which is preliminary data.</text>
</comment>
<dbReference type="Proteomes" id="UP001234297">
    <property type="component" value="Chromosome 7"/>
</dbReference>
<reference evidence="1 2" key="1">
    <citation type="journal article" date="2022" name="Hortic Res">
        <title>A haplotype resolved chromosomal level avocado genome allows analysis of novel avocado genes.</title>
        <authorList>
            <person name="Nath O."/>
            <person name="Fletcher S.J."/>
            <person name="Hayward A."/>
            <person name="Shaw L.M."/>
            <person name="Masouleh A.K."/>
            <person name="Furtado A."/>
            <person name="Henry R.J."/>
            <person name="Mitter N."/>
        </authorList>
    </citation>
    <scope>NUCLEOTIDE SEQUENCE [LARGE SCALE GENOMIC DNA]</scope>
    <source>
        <strain evidence="2">cv. Hass</strain>
    </source>
</reference>
<dbReference type="EMBL" id="CM056815">
    <property type="protein sequence ID" value="KAJ8629675.1"/>
    <property type="molecule type" value="Genomic_DNA"/>
</dbReference>
<sequence length="573" mass="65049">MIEALLSLLVNKLGDFAVCKAQSCQEIADGFDRLKGELSIMQAFLRGAEKRNERNAVVTEWLEQVRNIAFKIEDFLDYYTYRENLLESPGDPIPSYPSWTFSSLRFKNLVPTSLSGVTASIIEQSKTADEIASIKKEVECILRRAQDYDLHGTRDERESSSSSSSSRITQKGFGYSPLVEEIEMVGFDEDVKKLMVWLMPEDDDSIPWSFMFVVGMGGSGKTALARRVYKLAHNNFDHHLWLSASDYSQAEDFETAVRSFFERSRSNNLQQRRDTLVRSIPYDVKFSSNLRHLLLAKVKIHSSHELIEMPRGTDNLCCLQTLSGVKASTHLLGELGHLTQLKKLYIGLIGQEEARTLFAAINQIVNLYSLKIECRCVNGKYTNLILETSLPLPEYLEKLTLGGVIMELPPWFARFNSLRVLQLVNSLLVSDPLRDLSKLPNLVSLSLFHAYTGEQMGCCPGGFPKLRHLQITSLIELEEWTPIEEGTMPCIQILSVVDCSKLRMLPQGFERLKTLESLELIEMPQEFMRRLKEEDLDKVKHIPKRTTLPRNPRNSLASSSRSGVAKGKRPRCD</sequence>
<organism evidence="1 2">
    <name type="scientific">Persea americana</name>
    <name type="common">Avocado</name>
    <dbReference type="NCBI Taxonomy" id="3435"/>
    <lineage>
        <taxon>Eukaryota</taxon>
        <taxon>Viridiplantae</taxon>
        <taxon>Streptophyta</taxon>
        <taxon>Embryophyta</taxon>
        <taxon>Tracheophyta</taxon>
        <taxon>Spermatophyta</taxon>
        <taxon>Magnoliopsida</taxon>
        <taxon>Magnoliidae</taxon>
        <taxon>Laurales</taxon>
        <taxon>Lauraceae</taxon>
        <taxon>Persea</taxon>
    </lineage>
</organism>
<proteinExistence type="predicted"/>
<evidence type="ECO:0000313" key="2">
    <source>
        <dbReference type="Proteomes" id="UP001234297"/>
    </source>
</evidence>
<evidence type="ECO:0000313" key="1">
    <source>
        <dbReference type="EMBL" id="KAJ8629675.1"/>
    </source>
</evidence>
<keyword evidence="2" id="KW-1185">Reference proteome</keyword>
<protein>
    <submittedName>
        <fullName evidence="1">Uncharacterized protein</fullName>
    </submittedName>
</protein>